<proteinExistence type="predicted"/>
<keyword evidence="3" id="KW-1185">Reference proteome</keyword>
<comment type="caution">
    <text evidence="2">The sequence shown here is derived from an EMBL/GenBank/DDBJ whole genome shotgun (WGS) entry which is preliminary data.</text>
</comment>
<dbReference type="EMBL" id="CM035410">
    <property type="protein sequence ID" value="KAH7437045.1"/>
    <property type="molecule type" value="Genomic_DNA"/>
</dbReference>
<feature type="chain" id="PRO_5035741612" description="Secreted protein" evidence="1">
    <location>
        <begin position="21"/>
        <end position="78"/>
    </location>
</feature>
<gene>
    <name evidence="2" type="ORF">KP509_05G053800</name>
</gene>
<accession>A0A8T2UTY2</accession>
<organism evidence="2 3">
    <name type="scientific">Ceratopteris richardii</name>
    <name type="common">Triangle waterfern</name>
    <dbReference type="NCBI Taxonomy" id="49495"/>
    <lineage>
        <taxon>Eukaryota</taxon>
        <taxon>Viridiplantae</taxon>
        <taxon>Streptophyta</taxon>
        <taxon>Embryophyta</taxon>
        <taxon>Tracheophyta</taxon>
        <taxon>Polypodiopsida</taxon>
        <taxon>Polypodiidae</taxon>
        <taxon>Polypodiales</taxon>
        <taxon>Pteridineae</taxon>
        <taxon>Pteridaceae</taxon>
        <taxon>Parkerioideae</taxon>
        <taxon>Ceratopteris</taxon>
    </lineage>
</organism>
<name>A0A8T2UTY2_CERRI</name>
<reference evidence="2" key="1">
    <citation type="submission" date="2021-08" db="EMBL/GenBank/DDBJ databases">
        <title>WGS assembly of Ceratopteris richardii.</title>
        <authorList>
            <person name="Marchant D.B."/>
            <person name="Chen G."/>
            <person name="Jenkins J."/>
            <person name="Shu S."/>
            <person name="Leebens-Mack J."/>
            <person name="Grimwood J."/>
            <person name="Schmutz J."/>
            <person name="Soltis P."/>
            <person name="Soltis D."/>
            <person name="Chen Z.-H."/>
        </authorList>
    </citation>
    <scope>NUCLEOTIDE SEQUENCE</scope>
    <source>
        <strain evidence="2">Whitten #5841</strain>
        <tissue evidence="2">Leaf</tissue>
    </source>
</reference>
<evidence type="ECO:0000313" key="2">
    <source>
        <dbReference type="EMBL" id="KAH7437045.1"/>
    </source>
</evidence>
<feature type="signal peptide" evidence="1">
    <location>
        <begin position="1"/>
        <end position="20"/>
    </location>
</feature>
<dbReference type="Proteomes" id="UP000825935">
    <property type="component" value="Chromosome 5"/>
</dbReference>
<keyword evidence="1" id="KW-0732">Signal</keyword>
<sequence>MEMQELQCIFILSFDVLLVAFSHQEIRHSESPSMEVVLVQLITHKLTHFICVCHFCNNSQHCKTLQVALLLEHCRTMT</sequence>
<evidence type="ECO:0008006" key="4">
    <source>
        <dbReference type="Google" id="ProtNLM"/>
    </source>
</evidence>
<evidence type="ECO:0000256" key="1">
    <source>
        <dbReference type="SAM" id="SignalP"/>
    </source>
</evidence>
<protein>
    <recommendedName>
        <fullName evidence="4">Secreted protein</fullName>
    </recommendedName>
</protein>
<evidence type="ECO:0000313" key="3">
    <source>
        <dbReference type="Proteomes" id="UP000825935"/>
    </source>
</evidence>
<dbReference type="AlphaFoldDB" id="A0A8T2UTY2"/>